<dbReference type="Pfam" id="PF07498">
    <property type="entry name" value="Rho_N"/>
    <property type="match status" value="1"/>
</dbReference>
<dbReference type="Proteomes" id="UP000623172">
    <property type="component" value="Unassembled WGS sequence"/>
</dbReference>
<keyword evidence="1 9" id="KW-0806">Transcription termination</keyword>
<evidence type="ECO:0000313" key="14">
    <source>
        <dbReference type="EMBL" id="MBC8531705.1"/>
    </source>
</evidence>
<dbReference type="GO" id="GO:0008186">
    <property type="term" value="F:ATP-dependent activity, acting on RNA"/>
    <property type="evidence" value="ECO:0007669"/>
    <property type="project" value="UniProtKB-UniRule"/>
</dbReference>
<evidence type="ECO:0000256" key="5">
    <source>
        <dbReference type="ARBA" id="ARBA00022840"/>
    </source>
</evidence>
<feature type="region of interest" description="Disordered" evidence="12">
    <location>
        <begin position="41"/>
        <end position="95"/>
    </location>
</feature>
<dbReference type="InterPro" id="IPR012340">
    <property type="entry name" value="NA-bd_OB-fold"/>
</dbReference>
<dbReference type="NCBIfam" id="TIGR00767">
    <property type="entry name" value="rho"/>
    <property type="match status" value="1"/>
</dbReference>
<dbReference type="NCBIfam" id="NF006886">
    <property type="entry name" value="PRK09376.1"/>
    <property type="match status" value="1"/>
</dbReference>
<dbReference type="PANTHER" id="PTHR46425:SF1">
    <property type="entry name" value="TRANSCRIPTION TERMINATION FACTOR RHO"/>
    <property type="match status" value="1"/>
</dbReference>
<dbReference type="InterPro" id="IPR011112">
    <property type="entry name" value="Rho-like_N"/>
</dbReference>
<dbReference type="CDD" id="cd04459">
    <property type="entry name" value="Rho_CSD"/>
    <property type="match status" value="1"/>
</dbReference>
<keyword evidence="5 9" id="KW-0067">ATP-binding</keyword>
<dbReference type="SUPFAM" id="SSF52540">
    <property type="entry name" value="P-loop containing nucleoside triphosphate hydrolases"/>
    <property type="match status" value="1"/>
</dbReference>
<dbReference type="SMART" id="SM00382">
    <property type="entry name" value="AAA"/>
    <property type="match status" value="1"/>
</dbReference>
<comment type="subunit">
    <text evidence="9">Homohexamer. The homohexamer assembles into an open ring structure.</text>
</comment>
<comment type="caution">
    <text evidence="9">Lacks conserved residue(s) required for the propagation of feature annotation.</text>
</comment>
<dbReference type="CDD" id="cd01128">
    <property type="entry name" value="rho_factor_C"/>
    <property type="match status" value="1"/>
</dbReference>
<evidence type="ECO:0000256" key="9">
    <source>
        <dbReference type="HAMAP-Rule" id="MF_01884"/>
    </source>
</evidence>
<feature type="region of interest" description="Disordered" evidence="12">
    <location>
        <begin position="130"/>
        <end position="169"/>
    </location>
</feature>
<feature type="binding site" evidence="9">
    <location>
        <begin position="305"/>
        <end position="310"/>
    </location>
    <ligand>
        <name>ATP</name>
        <dbReference type="ChEBI" id="CHEBI:30616"/>
    </ligand>
</feature>
<evidence type="ECO:0000256" key="12">
    <source>
        <dbReference type="SAM" id="MobiDB-lite"/>
    </source>
</evidence>
<dbReference type="GO" id="GO:0016787">
    <property type="term" value="F:hydrolase activity"/>
    <property type="evidence" value="ECO:0007669"/>
    <property type="project" value="UniProtKB-KW"/>
</dbReference>
<organism evidence="14 15">
    <name type="scientific">Gehongia tenuis</name>
    <dbReference type="NCBI Taxonomy" id="2763655"/>
    <lineage>
        <taxon>Bacteria</taxon>
        <taxon>Bacillati</taxon>
        <taxon>Bacillota</taxon>
        <taxon>Clostridia</taxon>
        <taxon>Christensenellales</taxon>
        <taxon>Christensenellaceae</taxon>
        <taxon>Gehongia</taxon>
    </lineage>
</organism>
<evidence type="ECO:0000256" key="11">
    <source>
        <dbReference type="PROSITE-ProRule" id="PRU01203"/>
    </source>
</evidence>
<dbReference type="HAMAP" id="MF_01884">
    <property type="entry name" value="Rho"/>
    <property type="match status" value="1"/>
</dbReference>
<name>A0A926D7C6_9FIRM</name>
<keyword evidence="4 9" id="KW-0347">Helicase</keyword>
<dbReference type="SUPFAM" id="SSF68912">
    <property type="entry name" value="Rho N-terminal domain-like"/>
    <property type="match status" value="1"/>
</dbReference>
<feature type="binding site" evidence="9">
    <location>
        <begin position="317"/>
        <end position="322"/>
    </location>
    <ligand>
        <name>ATP</name>
        <dbReference type="ChEBI" id="CHEBI:30616"/>
    </ligand>
</feature>
<dbReference type="PANTHER" id="PTHR46425">
    <property type="entry name" value="TRANSCRIPTION TERMINATION FACTOR RHO"/>
    <property type="match status" value="1"/>
</dbReference>
<evidence type="ECO:0000256" key="3">
    <source>
        <dbReference type="ARBA" id="ARBA00022801"/>
    </source>
</evidence>
<dbReference type="SMART" id="SM00357">
    <property type="entry name" value="CSP"/>
    <property type="match status" value="1"/>
</dbReference>
<dbReference type="InterPro" id="IPR003593">
    <property type="entry name" value="AAA+_ATPase"/>
</dbReference>
<dbReference type="GO" id="GO:0004386">
    <property type="term" value="F:helicase activity"/>
    <property type="evidence" value="ECO:0007669"/>
    <property type="project" value="UniProtKB-UniRule"/>
</dbReference>
<dbReference type="GO" id="GO:0006353">
    <property type="term" value="P:DNA-templated transcription termination"/>
    <property type="evidence" value="ECO:0007669"/>
    <property type="project" value="UniProtKB-UniRule"/>
</dbReference>
<dbReference type="InterPro" id="IPR036269">
    <property type="entry name" value="Rho_N_sf"/>
</dbReference>
<dbReference type="Gene3D" id="2.40.50.140">
    <property type="entry name" value="Nucleic acid-binding proteins"/>
    <property type="match status" value="1"/>
</dbReference>
<feature type="binding site" evidence="9">
    <location>
        <position position="348"/>
    </location>
    <ligand>
        <name>ATP</name>
        <dbReference type="ChEBI" id="CHEBI:30616"/>
    </ligand>
</feature>
<dbReference type="GO" id="GO:0003723">
    <property type="term" value="F:RNA binding"/>
    <property type="evidence" value="ECO:0007669"/>
    <property type="project" value="UniProtKB-UniRule"/>
</dbReference>
<keyword evidence="3 9" id="KW-0378">Hydrolase</keyword>
<dbReference type="SMART" id="SM00959">
    <property type="entry name" value="Rho_N"/>
    <property type="match status" value="1"/>
</dbReference>
<comment type="function">
    <text evidence="9">Facilitates transcription termination by a mechanism that involves Rho binding to the nascent RNA, activation of Rho's RNA-dependent ATPase activity, and release of the mRNA from the DNA template.</text>
</comment>
<evidence type="ECO:0000256" key="2">
    <source>
        <dbReference type="ARBA" id="ARBA00022741"/>
    </source>
</evidence>
<dbReference type="Gene3D" id="1.10.720.10">
    <property type="match status" value="1"/>
</dbReference>
<protein>
    <recommendedName>
        <fullName evidence="9 10">Transcription termination factor Rho</fullName>
        <ecNumber evidence="9 10">3.6.4.-</ecNumber>
    </recommendedName>
    <alternativeName>
        <fullName evidence="9">ATP-dependent helicase Rho</fullName>
    </alternativeName>
</protein>
<dbReference type="InterPro" id="IPR004665">
    <property type="entry name" value="Term_rho"/>
</dbReference>
<dbReference type="AlphaFoldDB" id="A0A926D7C6"/>
<dbReference type="InterPro" id="IPR041703">
    <property type="entry name" value="Rho_factor_ATP-bd"/>
</dbReference>
<dbReference type="PROSITE" id="PS51856">
    <property type="entry name" value="RHO_RNA_BD"/>
    <property type="match status" value="1"/>
</dbReference>
<gene>
    <name evidence="9 14" type="primary">rho</name>
    <name evidence="14" type="ORF">H8696_07570</name>
</gene>
<dbReference type="InterPro" id="IPR011129">
    <property type="entry name" value="CSD"/>
</dbReference>
<reference evidence="14" key="1">
    <citation type="submission" date="2020-08" db="EMBL/GenBank/DDBJ databases">
        <title>Genome public.</title>
        <authorList>
            <person name="Liu C."/>
            <person name="Sun Q."/>
        </authorList>
    </citation>
    <scope>NUCLEOTIDE SEQUENCE</scope>
    <source>
        <strain evidence="14">NSJ-53</strain>
    </source>
</reference>
<proteinExistence type="inferred from homology"/>
<feature type="domain" description="Rho RNA-BD" evidence="13">
    <location>
        <begin position="187"/>
        <end position="260"/>
    </location>
</feature>
<comment type="caution">
    <text evidence="14">The sequence shown here is derived from an EMBL/GenBank/DDBJ whole genome shotgun (WGS) entry which is preliminary data.</text>
</comment>
<evidence type="ECO:0000259" key="13">
    <source>
        <dbReference type="PROSITE" id="PS51856"/>
    </source>
</evidence>
<evidence type="ECO:0000256" key="10">
    <source>
        <dbReference type="NCBIfam" id="TIGR00767"/>
    </source>
</evidence>
<keyword evidence="7 9" id="KW-0805">Transcription regulation</keyword>
<keyword evidence="6 9" id="KW-0694">RNA-binding</keyword>
<evidence type="ECO:0000256" key="1">
    <source>
        <dbReference type="ARBA" id="ARBA00022472"/>
    </source>
</evidence>
<dbReference type="EMBL" id="JACRSR010000002">
    <property type="protein sequence ID" value="MBC8531705.1"/>
    <property type="molecule type" value="Genomic_DNA"/>
</dbReference>
<evidence type="ECO:0000256" key="7">
    <source>
        <dbReference type="ARBA" id="ARBA00023015"/>
    </source>
</evidence>
<dbReference type="Pfam" id="PF00006">
    <property type="entry name" value="ATP-synt_ab"/>
    <property type="match status" value="1"/>
</dbReference>
<keyword evidence="15" id="KW-1185">Reference proteome</keyword>
<feature type="compositionally biased region" description="Basic and acidic residues" evidence="12">
    <location>
        <begin position="43"/>
        <end position="54"/>
    </location>
</feature>
<evidence type="ECO:0000313" key="15">
    <source>
        <dbReference type="Proteomes" id="UP000623172"/>
    </source>
</evidence>
<dbReference type="Gene3D" id="3.40.50.300">
    <property type="entry name" value="P-loop containing nucleotide triphosphate hydrolases"/>
    <property type="match status" value="1"/>
</dbReference>
<evidence type="ECO:0000256" key="6">
    <source>
        <dbReference type="ARBA" id="ARBA00022884"/>
    </source>
</evidence>
<evidence type="ECO:0000256" key="4">
    <source>
        <dbReference type="ARBA" id="ARBA00022806"/>
    </source>
</evidence>
<dbReference type="InterPro" id="IPR011113">
    <property type="entry name" value="Rho_RNA-bd"/>
</dbReference>
<dbReference type="SUPFAM" id="SSF50249">
    <property type="entry name" value="Nucleic acid-binding proteins"/>
    <property type="match status" value="1"/>
</dbReference>
<accession>A0A926D7C6</accession>
<dbReference type="Pfam" id="PF07497">
    <property type="entry name" value="Rho_RNA_bind"/>
    <property type="match status" value="1"/>
</dbReference>
<dbReference type="EC" id="3.6.4.-" evidence="9 10"/>
<sequence>MNREELQKMNIKDLRVKAREVGVNAPTRLKKDDLVEAILTIAEKPKTQEPAEKRAKPRSPRPAAKSSAKTKVEQNEAAAPKRKAPAAERQTQGNVQLEAKKPAPRMGFMGPPPQQQVQLTATHGYVPRRYQQRGQPNAGGGQSGVRNDQEEQRTGYQPRFKRNEGSYNKEYGTYNPAVPELLNGGECGDAEGILDIHAEGYGFLRSDNYLPGSRDVYVSIAQIRRFSLRTGDWVKGKTRPVKEGERFLAMLYITEINGEPPEAANRRIHFEDLTPVYPDERYTLENDNSSKDLAIRLIDIIAPIGKGQRGLIVAPPKAGKTTLLKKIANSISKNYPDSHLIVLLIDERPEEVTDMQRSIEGEVIYSTFDELPEHHTRVAEMVLERAQRLVEHKKDVVVLLDSITRLARAYNLTVPMSGRTLSGGLDPAALHKPKRFFGAARNIEGGGSLTIIATALVETGSRMDEIIFEEFKGTGNMEIHLDRKLSEKRVFPAIDLNKSGTRREELLLSQKQLEGVFTMRRLLSGNNSQESMEQLISMLAKTGNNDEFFDRLQGWLNIWEKQGYSAGR</sequence>
<dbReference type="InterPro" id="IPR000194">
    <property type="entry name" value="ATPase_F1/V1/A1_a/bsu_nucl-bd"/>
</dbReference>
<comment type="similarity">
    <text evidence="9 11">Belongs to the Rho family.</text>
</comment>
<keyword evidence="2 9" id="KW-0547">Nucleotide-binding</keyword>
<dbReference type="InterPro" id="IPR027417">
    <property type="entry name" value="P-loop_NTPase"/>
</dbReference>
<evidence type="ECO:0000256" key="8">
    <source>
        <dbReference type="ARBA" id="ARBA00023163"/>
    </source>
</evidence>
<keyword evidence="8 9" id="KW-0804">Transcription</keyword>
<dbReference type="GO" id="GO:0005524">
    <property type="term" value="F:ATP binding"/>
    <property type="evidence" value="ECO:0007669"/>
    <property type="project" value="UniProtKB-UniRule"/>
</dbReference>